<gene>
    <name evidence="1" type="ORF">MFUM_1010037</name>
</gene>
<reference evidence="1 2" key="1">
    <citation type="journal article" date="2012" name="J. Bacteriol.">
        <title>Draft Genome Sequence of the Volcano-Inhabiting Thermoacidophilic Methanotroph Methylacidiphilum fumariolicum Strain SolV.</title>
        <authorList>
            <person name="Khadem A.F."/>
            <person name="Wieczorek A.S."/>
            <person name="Pol A."/>
            <person name="Vuilleumier S."/>
            <person name="Harhangi H.R."/>
            <person name="Dunfield P.F."/>
            <person name="Kalyuzhnaya M.G."/>
            <person name="Murrell J.C."/>
            <person name="Francoijs K.-J."/>
            <person name="Stunnenberg H.G."/>
            <person name="Stein L.Y."/>
            <person name="DiSpirito A.A."/>
            <person name="Semrau J.D."/>
            <person name="Lajus A."/>
            <person name="Medigue C."/>
            <person name="Klotz M.G."/>
            <person name="Jetten M.S.M."/>
            <person name="Op den Camp H.J.M."/>
        </authorList>
    </citation>
    <scope>NUCLEOTIDE SEQUENCE [LARGE SCALE GENOMIC DNA]</scope>
    <source>
        <strain evidence="1 2">SolV</strain>
    </source>
</reference>
<evidence type="ECO:0000313" key="1">
    <source>
        <dbReference type="EMBL" id="CCG91217.1"/>
    </source>
</evidence>
<dbReference type="EMBL" id="CAHT01000004">
    <property type="protein sequence ID" value="CCG91217.1"/>
    <property type="molecule type" value="Genomic_DNA"/>
</dbReference>
<accession>I0JVE8</accession>
<protein>
    <submittedName>
        <fullName evidence="1">Uncharacterized protein</fullName>
    </submittedName>
</protein>
<organism evidence="1 2">
    <name type="scientific">Methylacidiphilum fumariolicum (strain SolV)</name>
    <dbReference type="NCBI Taxonomy" id="1156937"/>
    <lineage>
        <taxon>Bacteria</taxon>
        <taxon>Pseudomonadati</taxon>
        <taxon>Verrucomicrobiota</taxon>
        <taxon>Methylacidiphilae</taxon>
        <taxon>Methylacidiphilales</taxon>
        <taxon>Methylacidiphilaceae</taxon>
        <taxon>Methylacidiphilum (ex Ratnadevi et al. 2023)</taxon>
    </lineage>
</organism>
<proteinExistence type="predicted"/>
<dbReference type="InParanoid" id="I0JVE8"/>
<comment type="caution">
    <text evidence="1">The sequence shown here is derived from an EMBL/GenBank/DDBJ whole genome shotgun (WGS) entry which is preliminary data.</text>
</comment>
<sequence>MWQLVIPHKNRLLRCDAERVFTIYEAKNIEVVILNQGKEMTFKGN</sequence>
<evidence type="ECO:0000313" key="2">
    <source>
        <dbReference type="Proteomes" id="UP000004837"/>
    </source>
</evidence>
<dbReference type="AlphaFoldDB" id="I0JVE8"/>
<name>I0JVE8_METFB</name>
<dbReference type="Proteomes" id="UP000004837">
    <property type="component" value="Unassembled WGS sequence"/>
</dbReference>